<proteinExistence type="predicted"/>
<keyword evidence="3" id="KW-1185">Reference proteome</keyword>
<evidence type="ECO:0000256" key="1">
    <source>
        <dbReference type="SAM" id="Phobius"/>
    </source>
</evidence>
<keyword evidence="1" id="KW-0812">Transmembrane</keyword>
<dbReference type="AlphaFoldDB" id="A0AAN5CLZ5"/>
<keyword evidence="1" id="KW-0472">Membrane</keyword>
<feature type="transmembrane region" description="Helical" evidence="1">
    <location>
        <begin position="6"/>
        <end position="28"/>
    </location>
</feature>
<sequence>TKFIFIIIVSLKLMVFLFIFLFTLITILQSPLHLRDRQRPFPFFFPVSKDDPTRVLVEYRIVPNTVIHSVVVGYCELLCIVLHDQLVIDHSRSDEMNELIEQFIRQVDHQDLFLFVARDQLESVSDSFWCMESVVSVEYFMFSATERKSSLVINTRVYFFI</sequence>
<protein>
    <submittedName>
        <fullName evidence="2">Uncharacterized protein</fullName>
    </submittedName>
</protein>
<evidence type="ECO:0000313" key="3">
    <source>
        <dbReference type="Proteomes" id="UP001328107"/>
    </source>
</evidence>
<feature type="non-terminal residue" evidence="2">
    <location>
        <position position="1"/>
    </location>
</feature>
<keyword evidence="1" id="KW-1133">Transmembrane helix</keyword>
<dbReference type="EMBL" id="BTRK01000004">
    <property type="protein sequence ID" value="GMR46878.1"/>
    <property type="molecule type" value="Genomic_DNA"/>
</dbReference>
<evidence type="ECO:0000313" key="2">
    <source>
        <dbReference type="EMBL" id="GMR46878.1"/>
    </source>
</evidence>
<reference evidence="3" key="1">
    <citation type="submission" date="2022-10" db="EMBL/GenBank/DDBJ databases">
        <title>Genome assembly of Pristionchus species.</title>
        <authorList>
            <person name="Yoshida K."/>
            <person name="Sommer R.J."/>
        </authorList>
    </citation>
    <scope>NUCLEOTIDE SEQUENCE [LARGE SCALE GENOMIC DNA]</scope>
    <source>
        <strain evidence="3">RS5460</strain>
    </source>
</reference>
<comment type="caution">
    <text evidence="2">The sequence shown here is derived from an EMBL/GenBank/DDBJ whole genome shotgun (WGS) entry which is preliminary data.</text>
</comment>
<organism evidence="2 3">
    <name type="scientific">Pristionchus mayeri</name>
    <dbReference type="NCBI Taxonomy" id="1317129"/>
    <lineage>
        <taxon>Eukaryota</taxon>
        <taxon>Metazoa</taxon>
        <taxon>Ecdysozoa</taxon>
        <taxon>Nematoda</taxon>
        <taxon>Chromadorea</taxon>
        <taxon>Rhabditida</taxon>
        <taxon>Rhabditina</taxon>
        <taxon>Diplogasteromorpha</taxon>
        <taxon>Diplogasteroidea</taxon>
        <taxon>Neodiplogasteridae</taxon>
        <taxon>Pristionchus</taxon>
    </lineage>
</organism>
<gene>
    <name evidence="2" type="ORF">PMAYCL1PPCAC_17073</name>
</gene>
<accession>A0AAN5CLZ5</accession>
<name>A0AAN5CLZ5_9BILA</name>
<dbReference type="Proteomes" id="UP001328107">
    <property type="component" value="Unassembled WGS sequence"/>
</dbReference>